<protein>
    <submittedName>
        <fullName evidence="16">TonB-dependent receptor</fullName>
    </submittedName>
</protein>
<evidence type="ECO:0000256" key="10">
    <source>
        <dbReference type="ARBA" id="ARBA00023237"/>
    </source>
</evidence>
<dbReference type="PANTHER" id="PTHR32552">
    <property type="entry name" value="FERRICHROME IRON RECEPTOR-RELATED"/>
    <property type="match status" value="1"/>
</dbReference>
<dbReference type="Pfam" id="PF07715">
    <property type="entry name" value="Plug"/>
    <property type="match status" value="1"/>
</dbReference>
<keyword evidence="16" id="KW-0675">Receptor</keyword>
<keyword evidence="13" id="KW-0732">Signal</keyword>
<evidence type="ECO:0000256" key="2">
    <source>
        <dbReference type="ARBA" id="ARBA00022448"/>
    </source>
</evidence>
<keyword evidence="6" id="KW-0408">Iron</keyword>
<feature type="signal peptide" evidence="13">
    <location>
        <begin position="1"/>
        <end position="32"/>
    </location>
</feature>
<evidence type="ECO:0000256" key="5">
    <source>
        <dbReference type="ARBA" id="ARBA00022692"/>
    </source>
</evidence>
<proteinExistence type="inferred from homology"/>
<sequence length="748" mass="80657">MENGGMNLHGKLMQTTMLSLIAGLGLTSPAIAQQSDQELNEEDNIIVVTGRLRGDAESVQDVPLAVTVVSPEQLGAQGALNIEDLETLSPSLVIDGVTAGPGAGAISLRGVSFEDVEKSFEPTVGVVIDGVFTGTNTAQLTNAFDFQQIEVLRGPQGTLFGRNTIGGVINVRRSRPTKEFGLRAEATFGNYGRQEFNGVFNIGDGDIFGLKLFGSKRDFDGFYNNVTLDQRTGSNSITNAGGTILIEPNSDLEILLTAEHTKIGGDPASASLSQTGEAICGIPVVANQCNLNTRRDLYTVFGNVLGDIDYGEDAFSAQINYSFGDLTLTSITALKDSDELVIQDFDATSIDFFTTSRAQQYRQFSQELRLAGDFFDNVSGVFGLFYFNNEYQLQQTTTLPNGFGLPSETDHETKSYAAFADIDITLTDALRLSVGARYSKDEKEYTRSIFAGPGPLLDLSNEDDWSQFTPRVSLDYRFSDDLLVYASYARGYRAGGFNGRANSPSSVAVSFDPETVDSFELGGKSTFADGRVTLNVAAFYSRYNDKQEDVVQATPPGSPNPQETVTLNAANATIFGAEIDMRAELFEGFTITSSLGLLDASYDDFFIDVNLDGVEDPGEDASDRDLRRAPDFSFSIAGNYEVPVGNSGTLDLNAKYSTTSSYQTTIVAASTDFGQNDPRGLHQSQDDLSASITYTHLLSDDSELYLRVFGRNLTDGRGLSAALPVAGLFAFGSAIAPRQYGATVGFRF</sequence>
<keyword evidence="8 12" id="KW-0798">TonB box</keyword>
<dbReference type="Proteomes" id="UP000663923">
    <property type="component" value="Chromosome"/>
</dbReference>
<evidence type="ECO:0000313" key="17">
    <source>
        <dbReference type="Proteomes" id="UP000663923"/>
    </source>
</evidence>
<evidence type="ECO:0000256" key="11">
    <source>
        <dbReference type="PROSITE-ProRule" id="PRU01360"/>
    </source>
</evidence>
<dbReference type="RefSeq" id="WP_207988921.1">
    <property type="nucleotide sequence ID" value="NZ_CP071794.1"/>
</dbReference>
<evidence type="ECO:0000259" key="14">
    <source>
        <dbReference type="Pfam" id="PF00593"/>
    </source>
</evidence>
<evidence type="ECO:0000256" key="1">
    <source>
        <dbReference type="ARBA" id="ARBA00004571"/>
    </source>
</evidence>
<keyword evidence="7" id="KW-0406">Ion transport</keyword>
<evidence type="ECO:0000256" key="12">
    <source>
        <dbReference type="RuleBase" id="RU003357"/>
    </source>
</evidence>
<feature type="chain" id="PRO_5047545936" evidence="13">
    <location>
        <begin position="33"/>
        <end position="748"/>
    </location>
</feature>
<evidence type="ECO:0000256" key="13">
    <source>
        <dbReference type="SAM" id="SignalP"/>
    </source>
</evidence>
<dbReference type="SUPFAM" id="SSF56935">
    <property type="entry name" value="Porins"/>
    <property type="match status" value="1"/>
</dbReference>
<evidence type="ECO:0000256" key="9">
    <source>
        <dbReference type="ARBA" id="ARBA00023136"/>
    </source>
</evidence>
<evidence type="ECO:0000256" key="8">
    <source>
        <dbReference type="ARBA" id="ARBA00023077"/>
    </source>
</evidence>
<evidence type="ECO:0000259" key="15">
    <source>
        <dbReference type="Pfam" id="PF07715"/>
    </source>
</evidence>
<organism evidence="16 17">
    <name type="scientific">Parasphingorhabdus cellanae</name>
    <dbReference type="NCBI Taxonomy" id="2806553"/>
    <lineage>
        <taxon>Bacteria</taxon>
        <taxon>Pseudomonadati</taxon>
        <taxon>Pseudomonadota</taxon>
        <taxon>Alphaproteobacteria</taxon>
        <taxon>Sphingomonadales</taxon>
        <taxon>Sphingomonadaceae</taxon>
        <taxon>Parasphingorhabdus</taxon>
    </lineage>
</organism>
<dbReference type="PROSITE" id="PS52016">
    <property type="entry name" value="TONB_DEPENDENT_REC_3"/>
    <property type="match status" value="1"/>
</dbReference>
<comment type="similarity">
    <text evidence="11 12">Belongs to the TonB-dependent receptor family.</text>
</comment>
<dbReference type="InterPro" id="IPR012910">
    <property type="entry name" value="Plug_dom"/>
</dbReference>
<dbReference type="InterPro" id="IPR036942">
    <property type="entry name" value="Beta-barrel_TonB_sf"/>
</dbReference>
<accession>A0ABX7T5K6</accession>
<evidence type="ECO:0000313" key="16">
    <source>
        <dbReference type="EMBL" id="QTD56874.1"/>
    </source>
</evidence>
<keyword evidence="5 11" id="KW-0812">Transmembrane</keyword>
<keyword evidence="2 11" id="KW-0813">Transport</keyword>
<feature type="domain" description="TonB-dependent receptor plug" evidence="15">
    <location>
        <begin position="59"/>
        <end position="168"/>
    </location>
</feature>
<dbReference type="Pfam" id="PF00593">
    <property type="entry name" value="TonB_dep_Rec_b-barrel"/>
    <property type="match status" value="1"/>
</dbReference>
<dbReference type="Gene3D" id="2.40.170.20">
    <property type="entry name" value="TonB-dependent receptor, beta-barrel domain"/>
    <property type="match status" value="1"/>
</dbReference>
<gene>
    <name evidence="16" type="ORF">J4G78_04680</name>
</gene>
<evidence type="ECO:0000256" key="7">
    <source>
        <dbReference type="ARBA" id="ARBA00023065"/>
    </source>
</evidence>
<feature type="domain" description="TonB-dependent receptor-like beta-barrel" evidence="14">
    <location>
        <begin position="307"/>
        <end position="681"/>
    </location>
</feature>
<evidence type="ECO:0000256" key="6">
    <source>
        <dbReference type="ARBA" id="ARBA00023004"/>
    </source>
</evidence>
<dbReference type="InterPro" id="IPR000531">
    <property type="entry name" value="Beta-barrel_TonB"/>
</dbReference>
<evidence type="ECO:0000256" key="4">
    <source>
        <dbReference type="ARBA" id="ARBA00022496"/>
    </source>
</evidence>
<name>A0ABX7T5K6_9SPHN</name>
<keyword evidence="10 11" id="KW-0998">Cell outer membrane</keyword>
<keyword evidence="9 11" id="KW-0472">Membrane</keyword>
<keyword evidence="4" id="KW-0410">Iron transport</keyword>
<comment type="subcellular location">
    <subcellularLocation>
        <location evidence="1 11">Cell outer membrane</location>
        <topology evidence="1 11">Multi-pass membrane protein</topology>
    </subcellularLocation>
</comment>
<reference evidence="16 17" key="1">
    <citation type="submission" date="2021-03" db="EMBL/GenBank/DDBJ databases">
        <title>Complete genome of Parasphingorhabdus_sp.JHSY0214.</title>
        <authorList>
            <person name="Yoo J.H."/>
            <person name="Bae J.W."/>
        </authorList>
    </citation>
    <scope>NUCLEOTIDE SEQUENCE [LARGE SCALE GENOMIC DNA]</scope>
    <source>
        <strain evidence="16 17">JHSY0214</strain>
    </source>
</reference>
<dbReference type="EMBL" id="CP071794">
    <property type="protein sequence ID" value="QTD56874.1"/>
    <property type="molecule type" value="Genomic_DNA"/>
</dbReference>
<dbReference type="CDD" id="cd01347">
    <property type="entry name" value="ligand_gated_channel"/>
    <property type="match status" value="1"/>
</dbReference>
<keyword evidence="3 11" id="KW-1134">Transmembrane beta strand</keyword>
<evidence type="ECO:0000256" key="3">
    <source>
        <dbReference type="ARBA" id="ARBA00022452"/>
    </source>
</evidence>
<dbReference type="InterPro" id="IPR039426">
    <property type="entry name" value="TonB-dep_rcpt-like"/>
</dbReference>
<dbReference type="PANTHER" id="PTHR32552:SF81">
    <property type="entry name" value="TONB-DEPENDENT OUTER MEMBRANE RECEPTOR"/>
    <property type="match status" value="1"/>
</dbReference>
<keyword evidence="17" id="KW-1185">Reference proteome</keyword>